<keyword evidence="3" id="KW-1185">Reference proteome</keyword>
<dbReference type="InterPro" id="IPR010982">
    <property type="entry name" value="Lambda_DNA-bd_dom_sf"/>
</dbReference>
<organism evidence="2 3">
    <name type="scientific">Ruminiclostridium cellulolyticum (strain ATCC 35319 / DSM 5812 / JCM 6584 / H10)</name>
    <name type="common">Clostridium cellulolyticum</name>
    <dbReference type="NCBI Taxonomy" id="394503"/>
    <lineage>
        <taxon>Bacteria</taxon>
        <taxon>Bacillati</taxon>
        <taxon>Bacillota</taxon>
        <taxon>Clostridia</taxon>
        <taxon>Eubacteriales</taxon>
        <taxon>Oscillospiraceae</taxon>
        <taxon>Ruminiclostridium</taxon>
    </lineage>
</organism>
<dbReference type="eggNOG" id="COG1396">
    <property type="taxonomic scope" value="Bacteria"/>
</dbReference>
<dbReference type="STRING" id="394503.Ccel_3076"/>
<evidence type="ECO:0000313" key="3">
    <source>
        <dbReference type="Proteomes" id="UP000001349"/>
    </source>
</evidence>
<dbReference type="CDD" id="cd00093">
    <property type="entry name" value="HTH_XRE"/>
    <property type="match status" value="1"/>
</dbReference>
<accession>B8I936</accession>
<dbReference type="SUPFAM" id="SSF47413">
    <property type="entry name" value="lambda repressor-like DNA-binding domains"/>
    <property type="match status" value="1"/>
</dbReference>
<name>B8I936_RUMCH</name>
<gene>
    <name evidence="2" type="ordered locus">Ccel_3076</name>
</gene>
<evidence type="ECO:0000259" key="1">
    <source>
        <dbReference type="PROSITE" id="PS50943"/>
    </source>
</evidence>
<sequence>METLYDRIQKLCKENGTNIAALERACGLGNATIKKWSNSTPSGDKLSKVADYFNVTTDYLLGRDNNSKELSPTAKKLVVLARRAEEIPKEQRDELIKYFENTIDIYLKAKGLNKED</sequence>
<evidence type="ECO:0000313" key="2">
    <source>
        <dbReference type="EMBL" id="ACL77368.1"/>
    </source>
</evidence>
<dbReference type="GO" id="GO:0003677">
    <property type="term" value="F:DNA binding"/>
    <property type="evidence" value="ECO:0007669"/>
    <property type="project" value="InterPro"/>
</dbReference>
<reference evidence="2 3" key="1">
    <citation type="submission" date="2009-01" db="EMBL/GenBank/DDBJ databases">
        <title>Complete sequence of Clostridium cellulolyticum H10.</title>
        <authorList>
            <consortium name="US DOE Joint Genome Institute"/>
            <person name="Lucas S."/>
            <person name="Copeland A."/>
            <person name="Lapidus A."/>
            <person name="Glavina del Rio T."/>
            <person name="Dalin E."/>
            <person name="Tice H."/>
            <person name="Bruce D."/>
            <person name="Goodwin L."/>
            <person name="Pitluck S."/>
            <person name="Chertkov O."/>
            <person name="Saunders E."/>
            <person name="Brettin T."/>
            <person name="Detter J.C."/>
            <person name="Han C."/>
            <person name="Larimer F."/>
            <person name="Land M."/>
            <person name="Hauser L."/>
            <person name="Kyrpides N."/>
            <person name="Ivanova N."/>
            <person name="Zhou J."/>
            <person name="Richardson P."/>
        </authorList>
    </citation>
    <scope>NUCLEOTIDE SEQUENCE [LARGE SCALE GENOMIC DNA]</scope>
    <source>
        <strain evidence="3">ATCC 35319 / DSM 5812 / JCM 6584 / H10</strain>
    </source>
</reference>
<dbReference type="KEGG" id="cce:Ccel_3076"/>
<dbReference type="EMBL" id="CP001348">
    <property type="protein sequence ID" value="ACL77368.1"/>
    <property type="molecule type" value="Genomic_DNA"/>
</dbReference>
<dbReference type="HOGENOM" id="CLU_066192_4_0_9"/>
<dbReference type="RefSeq" id="WP_015926427.1">
    <property type="nucleotide sequence ID" value="NC_011898.1"/>
</dbReference>
<feature type="domain" description="HTH cro/C1-type" evidence="1">
    <location>
        <begin position="8"/>
        <end position="60"/>
    </location>
</feature>
<dbReference type="Gene3D" id="1.10.260.40">
    <property type="entry name" value="lambda repressor-like DNA-binding domains"/>
    <property type="match status" value="1"/>
</dbReference>
<proteinExistence type="predicted"/>
<dbReference type="InterPro" id="IPR001387">
    <property type="entry name" value="Cro/C1-type_HTH"/>
</dbReference>
<dbReference type="SMART" id="SM00530">
    <property type="entry name" value="HTH_XRE"/>
    <property type="match status" value="1"/>
</dbReference>
<dbReference type="AlphaFoldDB" id="B8I936"/>
<dbReference type="PROSITE" id="PS50943">
    <property type="entry name" value="HTH_CROC1"/>
    <property type="match status" value="1"/>
</dbReference>
<dbReference type="Proteomes" id="UP000001349">
    <property type="component" value="Chromosome"/>
</dbReference>
<protein>
    <submittedName>
        <fullName evidence="2">Helix-turn-helix domain protein</fullName>
    </submittedName>
</protein>
<dbReference type="Pfam" id="PF01381">
    <property type="entry name" value="HTH_3"/>
    <property type="match status" value="1"/>
</dbReference>